<organism evidence="1 2">
    <name type="scientific">Sclerotinia borealis (strain F-4128)</name>
    <dbReference type="NCBI Taxonomy" id="1432307"/>
    <lineage>
        <taxon>Eukaryota</taxon>
        <taxon>Fungi</taxon>
        <taxon>Dikarya</taxon>
        <taxon>Ascomycota</taxon>
        <taxon>Pezizomycotina</taxon>
        <taxon>Leotiomycetes</taxon>
        <taxon>Helotiales</taxon>
        <taxon>Sclerotiniaceae</taxon>
        <taxon>Sclerotinia</taxon>
    </lineage>
</organism>
<dbReference type="OrthoDB" id="3562562at2759"/>
<dbReference type="EMBL" id="AYSA01000244">
    <property type="protein sequence ID" value="ESZ94492.1"/>
    <property type="molecule type" value="Genomic_DNA"/>
</dbReference>
<dbReference type="SUPFAM" id="SSF81383">
    <property type="entry name" value="F-box domain"/>
    <property type="match status" value="1"/>
</dbReference>
<dbReference type="CDD" id="cd09917">
    <property type="entry name" value="F-box_SF"/>
    <property type="match status" value="1"/>
</dbReference>
<dbReference type="InterPro" id="IPR036047">
    <property type="entry name" value="F-box-like_dom_sf"/>
</dbReference>
<keyword evidence="2" id="KW-1185">Reference proteome</keyword>
<dbReference type="AlphaFoldDB" id="W9CCL0"/>
<comment type="caution">
    <text evidence="1">The sequence shown here is derived from an EMBL/GenBank/DDBJ whole genome shotgun (WGS) entry which is preliminary data.</text>
</comment>
<evidence type="ECO:0000313" key="1">
    <source>
        <dbReference type="EMBL" id="ESZ94492.1"/>
    </source>
</evidence>
<evidence type="ECO:0008006" key="3">
    <source>
        <dbReference type="Google" id="ProtNLM"/>
    </source>
</evidence>
<protein>
    <recommendedName>
        <fullName evidence="3">F-box domain-containing protein</fullName>
    </recommendedName>
</protein>
<sequence>MGDMEPDLKGSACAMHDDQVYFANDAKVKDADSRFVLDADIFEQQARLSAVQDSEQASINTIPPELIDKIMGHLTPCMRACLGVTCRRMYKTFKYVHPELVNLAERPVMGAALINEVCLSSLIEIWMGPQYRRGVMIPQHYLLRTVYGDLPRSQKERDLEGKYLDYWRSRTGKAFVHGKKRSLMCFFVYRLPLPSPFNRGDMWEDEAVAVIEQNLINCFSTRTWTSHWENFWIWRKHSTHFAHIGTLRSERQAEIILSDGYFTDWIDMVGF</sequence>
<dbReference type="Proteomes" id="UP000019487">
    <property type="component" value="Unassembled WGS sequence"/>
</dbReference>
<dbReference type="HOGENOM" id="CLU_1073600_0_0_1"/>
<reference evidence="1 2" key="1">
    <citation type="journal article" date="2014" name="Genome Announc.">
        <title>Draft genome sequence of Sclerotinia borealis, a psychrophilic plant pathogenic fungus.</title>
        <authorList>
            <person name="Mardanov A.V."/>
            <person name="Beletsky A.V."/>
            <person name="Kadnikov V.V."/>
            <person name="Ignatov A.N."/>
            <person name="Ravin N.V."/>
        </authorList>
    </citation>
    <scope>NUCLEOTIDE SEQUENCE [LARGE SCALE GENOMIC DNA]</scope>
    <source>
        <strain evidence="2">F-4157</strain>
    </source>
</reference>
<proteinExistence type="predicted"/>
<gene>
    <name evidence="1" type="ORF">SBOR_5140</name>
</gene>
<accession>W9CCL0</accession>
<evidence type="ECO:0000313" key="2">
    <source>
        <dbReference type="Proteomes" id="UP000019487"/>
    </source>
</evidence>
<name>W9CCL0_SCLBF</name>